<keyword evidence="3" id="KW-1134">Transmembrane beta strand</keyword>
<evidence type="ECO:0000256" key="7">
    <source>
        <dbReference type="ARBA" id="ARBA00023237"/>
    </source>
</evidence>
<dbReference type="Pfam" id="PF07715">
    <property type="entry name" value="Plug"/>
    <property type="match status" value="1"/>
</dbReference>
<comment type="caution">
    <text evidence="10">The sequence shown here is derived from an EMBL/GenBank/DDBJ whole genome shotgun (WGS) entry which is preliminary data.</text>
</comment>
<name>A0A3D9LIQ2_MARFU</name>
<dbReference type="Gene3D" id="2.170.130.10">
    <property type="entry name" value="TonB-dependent receptor, plug domain"/>
    <property type="match status" value="1"/>
</dbReference>
<feature type="chain" id="PRO_5017589088" evidence="8">
    <location>
        <begin position="18"/>
        <end position="725"/>
    </location>
</feature>
<dbReference type="AlphaFoldDB" id="A0A3D9LIQ2"/>
<dbReference type="Gene3D" id="2.60.40.1120">
    <property type="entry name" value="Carboxypeptidase-like, regulatory domain"/>
    <property type="match status" value="1"/>
</dbReference>
<comment type="subcellular location">
    <subcellularLocation>
        <location evidence="1">Cell outer membrane</location>
        <topology evidence="1">Multi-pass membrane protein</topology>
    </subcellularLocation>
</comment>
<keyword evidence="6" id="KW-0472">Membrane</keyword>
<dbReference type="InterPro" id="IPR039426">
    <property type="entry name" value="TonB-dep_rcpt-like"/>
</dbReference>
<evidence type="ECO:0000259" key="9">
    <source>
        <dbReference type="Pfam" id="PF07715"/>
    </source>
</evidence>
<keyword evidence="7" id="KW-0998">Cell outer membrane</keyword>
<dbReference type="OrthoDB" id="1109239at2"/>
<keyword evidence="11" id="KW-1185">Reference proteome</keyword>
<dbReference type="GO" id="GO:0044718">
    <property type="term" value="P:siderophore transmembrane transport"/>
    <property type="evidence" value="ECO:0007669"/>
    <property type="project" value="TreeGrafter"/>
</dbReference>
<evidence type="ECO:0000256" key="1">
    <source>
        <dbReference type="ARBA" id="ARBA00004571"/>
    </source>
</evidence>
<dbReference type="SUPFAM" id="SSF49464">
    <property type="entry name" value="Carboxypeptidase regulatory domain-like"/>
    <property type="match status" value="1"/>
</dbReference>
<dbReference type="GO" id="GO:0015344">
    <property type="term" value="F:siderophore uptake transmembrane transporter activity"/>
    <property type="evidence" value="ECO:0007669"/>
    <property type="project" value="TreeGrafter"/>
</dbReference>
<keyword evidence="2" id="KW-0813">Transport</keyword>
<dbReference type="GO" id="GO:0009279">
    <property type="term" value="C:cell outer membrane"/>
    <property type="evidence" value="ECO:0007669"/>
    <property type="project" value="UniProtKB-SubCell"/>
</dbReference>
<protein>
    <submittedName>
        <fullName evidence="10">Outer membrane receptor for ferrienterochelin and colicin</fullName>
    </submittedName>
</protein>
<sequence>MKNILFLFYILPLSLAAQLITGTVQDNENEPLVGASVTIVGTTTGTTTDIHGQFELNASPEDSLQISFVGFQTKVLAVANRQKLDIQLQPDTELEAVTVESSATFIDELQPIHSEVITEKELLKAACCNLSESFETNASVDVSFTDAVTGTKMIRMLGLDGKYTLINRENMPLVRGLTSRAGLNLVPGTWIQSIDVGKGAGSVVNGFESMTGQINLEYKKPETAEKLYLNAYANSFGRTELNANATVQLNDKWSTGILAHTDYFAADRDKNNDGFMDLPKARQINVLNRYKYMGDRVRSQIGLHVLKDQKAGGQLGFDFGDDTSTSDLYGYSSETTRAELFGKFGLLFPEAPYKGWGLLYSLSYQKQTSGFGRRSYIGEEKTLYTNLIHQNILGNSFHQYKLGGSLLVDLYDEQFADSLFARNEIVPGGFFEYTYLPNDQFTLVLGSRLDFHNLYGIYHSPRIHTKYAFGKGTTLRAAAGKGYRTSNIIPENNQTLVSSRRLVVEESLQPEESWNLGGSLVQEVTIGSKRLNLTADYFYTIFENQVITDMDQNPQEVRFYNLDGKSYASSLQLEADYKVTPRLSTKAAYKLYDVKATINDQLQPLPFVAKNRFFWNWSYSSKYDIWQADLTLQWYGKKRLPDTSEKPEAFQQQDYAPDFTNINAQVSRAFRWGNVYIGSENLLDFRQDNPIIDPENPFGENFDGSLVWGPVAGRVIYFGVRYKID</sequence>
<feature type="domain" description="TonB-dependent receptor plug" evidence="9">
    <location>
        <begin position="111"/>
        <end position="210"/>
    </location>
</feature>
<evidence type="ECO:0000256" key="8">
    <source>
        <dbReference type="SAM" id="SignalP"/>
    </source>
</evidence>
<evidence type="ECO:0000256" key="2">
    <source>
        <dbReference type="ARBA" id="ARBA00022448"/>
    </source>
</evidence>
<dbReference type="EMBL" id="QREG01000001">
    <property type="protein sequence ID" value="REE05546.1"/>
    <property type="molecule type" value="Genomic_DNA"/>
</dbReference>
<keyword evidence="5 8" id="KW-0732">Signal</keyword>
<evidence type="ECO:0000256" key="5">
    <source>
        <dbReference type="ARBA" id="ARBA00022729"/>
    </source>
</evidence>
<dbReference type="FunFam" id="2.60.40.1120:FF:000003">
    <property type="entry name" value="Outer membrane protein Omp121"/>
    <property type="match status" value="1"/>
</dbReference>
<evidence type="ECO:0000256" key="4">
    <source>
        <dbReference type="ARBA" id="ARBA00022692"/>
    </source>
</evidence>
<dbReference type="PANTHER" id="PTHR30069:SF29">
    <property type="entry name" value="HEMOGLOBIN AND HEMOGLOBIN-HAPTOGLOBIN-BINDING PROTEIN 1-RELATED"/>
    <property type="match status" value="1"/>
</dbReference>
<evidence type="ECO:0000256" key="3">
    <source>
        <dbReference type="ARBA" id="ARBA00022452"/>
    </source>
</evidence>
<dbReference type="InterPro" id="IPR037066">
    <property type="entry name" value="Plug_dom_sf"/>
</dbReference>
<dbReference type="InterPro" id="IPR012910">
    <property type="entry name" value="Plug_dom"/>
</dbReference>
<dbReference type="RefSeq" id="WP_115866069.1">
    <property type="nucleotide sequence ID" value="NZ_QREG01000001.1"/>
</dbReference>
<keyword evidence="10" id="KW-0675">Receptor</keyword>
<reference evidence="10 11" key="1">
    <citation type="submission" date="2018-07" db="EMBL/GenBank/DDBJ databases">
        <title>Genomic Encyclopedia of Type Strains, Phase IV (KMG-IV): sequencing the most valuable type-strain genomes for metagenomic binning, comparative biology and taxonomic classification.</title>
        <authorList>
            <person name="Goeker M."/>
        </authorList>
    </citation>
    <scope>NUCLEOTIDE SEQUENCE [LARGE SCALE GENOMIC DNA]</scope>
    <source>
        <strain evidence="10 11">DSM 4134</strain>
    </source>
</reference>
<feature type="signal peptide" evidence="8">
    <location>
        <begin position="1"/>
        <end position="17"/>
    </location>
</feature>
<evidence type="ECO:0000313" key="11">
    <source>
        <dbReference type="Proteomes" id="UP000256779"/>
    </source>
</evidence>
<dbReference type="SUPFAM" id="SSF56935">
    <property type="entry name" value="Porins"/>
    <property type="match status" value="1"/>
</dbReference>
<dbReference type="Pfam" id="PF13715">
    <property type="entry name" value="CarbopepD_reg_2"/>
    <property type="match status" value="1"/>
</dbReference>
<dbReference type="PANTHER" id="PTHR30069">
    <property type="entry name" value="TONB-DEPENDENT OUTER MEMBRANE RECEPTOR"/>
    <property type="match status" value="1"/>
</dbReference>
<dbReference type="Proteomes" id="UP000256779">
    <property type="component" value="Unassembled WGS sequence"/>
</dbReference>
<evidence type="ECO:0000256" key="6">
    <source>
        <dbReference type="ARBA" id="ARBA00023136"/>
    </source>
</evidence>
<gene>
    <name evidence="10" type="ORF">C7460_10162</name>
</gene>
<dbReference type="Gene3D" id="2.40.170.20">
    <property type="entry name" value="TonB-dependent receptor, beta-barrel domain"/>
    <property type="match status" value="1"/>
</dbReference>
<dbReference type="InterPro" id="IPR036942">
    <property type="entry name" value="Beta-barrel_TonB_sf"/>
</dbReference>
<accession>A0A3D9LIQ2</accession>
<proteinExistence type="predicted"/>
<keyword evidence="4" id="KW-0812">Transmembrane</keyword>
<dbReference type="InterPro" id="IPR008969">
    <property type="entry name" value="CarboxyPept-like_regulatory"/>
</dbReference>
<organism evidence="10 11">
    <name type="scientific">Marinoscillum furvescens DSM 4134</name>
    <dbReference type="NCBI Taxonomy" id="1122208"/>
    <lineage>
        <taxon>Bacteria</taxon>
        <taxon>Pseudomonadati</taxon>
        <taxon>Bacteroidota</taxon>
        <taxon>Cytophagia</taxon>
        <taxon>Cytophagales</taxon>
        <taxon>Reichenbachiellaceae</taxon>
        <taxon>Marinoscillum</taxon>
    </lineage>
</organism>
<evidence type="ECO:0000313" key="10">
    <source>
        <dbReference type="EMBL" id="REE05546.1"/>
    </source>
</evidence>